<dbReference type="InterPro" id="IPR001647">
    <property type="entry name" value="HTH_TetR"/>
</dbReference>
<keyword evidence="3 5" id="KW-0238">DNA-binding</keyword>
<gene>
    <name evidence="7" type="ORF">B5808_07085</name>
</gene>
<feature type="domain" description="HTH tetR-type" evidence="6">
    <location>
        <begin position="8"/>
        <end position="68"/>
    </location>
</feature>
<dbReference type="Pfam" id="PF13977">
    <property type="entry name" value="TetR_C_6"/>
    <property type="match status" value="1"/>
</dbReference>
<dbReference type="SUPFAM" id="SSF48498">
    <property type="entry name" value="Tetracyclin repressor-like, C-terminal domain"/>
    <property type="match status" value="1"/>
</dbReference>
<evidence type="ECO:0000256" key="5">
    <source>
        <dbReference type="PROSITE-ProRule" id="PRU00335"/>
    </source>
</evidence>
<proteinExistence type="predicted"/>
<dbReference type="KEGG" id="cphy:B5808_07085"/>
<sequence>MPRTRDESAQRARLSEAVFTTLAEAGPTGLTLRAVATRAGCSTGLVLHTFPDKRALLLHARDVLHERTRARADAAQAGAPDPAEAVRAVSLGALALDAERLAEARAWVAFLAAALGDPVLRERHVRNSRAFVDRLARLLAEAVPLPPGTAELRASALAASVEGITALAAGDPERWTPEAQRSALELALSTALQHSQARSEG</sequence>
<dbReference type="Proteomes" id="UP000192775">
    <property type="component" value="Chromosome"/>
</dbReference>
<dbReference type="Gene3D" id="1.10.357.10">
    <property type="entry name" value="Tetracycline Repressor, domain 2"/>
    <property type="match status" value="1"/>
</dbReference>
<protein>
    <submittedName>
        <fullName evidence="7">TetR family transcriptional regulator</fullName>
    </submittedName>
</protein>
<dbReference type="PANTHER" id="PTHR30055">
    <property type="entry name" value="HTH-TYPE TRANSCRIPTIONAL REGULATOR RUTR"/>
    <property type="match status" value="1"/>
</dbReference>
<name>A0A1X9LIM8_9MICO</name>
<keyword evidence="4" id="KW-0804">Transcription</keyword>
<dbReference type="PANTHER" id="PTHR30055:SF234">
    <property type="entry name" value="HTH-TYPE TRANSCRIPTIONAL REGULATOR BETI"/>
    <property type="match status" value="1"/>
</dbReference>
<dbReference type="STRING" id="1619308.B5808_07085"/>
<dbReference type="InterPro" id="IPR036271">
    <property type="entry name" value="Tet_transcr_reg_TetR-rel_C_sf"/>
</dbReference>
<evidence type="ECO:0000256" key="4">
    <source>
        <dbReference type="ARBA" id="ARBA00023163"/>
    </source>
</evidence>
<accession>A0A1X9LIM8</accession>
<dbReference type="EMBL" id="CP020715">
    <property type="protein sequence ID" value="ARJ04997.1"/>
    <property type="molecule type" value="Genomic_DNA"/>
</dbReference>
<dbReference type="AlphaFoldDB" id="A0A1X9LIM8"/>
<dbReference type="GO" id="GO:0000976">
    <property type="term" value="F:transcription cis-regulatory region binding"/>
    <property type="evidence" value="ECO:0007669"/>
    <property type="project" value="TreeGrafter"/>
</dbReference>
<evidence type="ECO:0000313" key="8">
    <source>
        <dbReference type="Proteomes" id="UP000192775"/>
    </source>
</evidence>
<evidence type="ECO:0000259" key="6">
    <source>
        <dbReference type="PROSITE" id="PS50977"/>
    </source>
</evidence>
<evidence type="ECO:0000256" key="3">
    <source>
        <dbReference type="ARBA" id="ARBA00023125"/>
    </source>
</evidence>
<keyword evidence="1" id="KW-0678">Repressor</keyword>
<dbReference type="InterPro" id="IPR009057">
    <property type="entry name" value="Homeodomain-like_sf"/>
</dbReference>
<dbReference type="InterPro" id="IPR050109">
    <property type="entry name" value="HTH-type_TetR-like_transc_reg"/>
</dbReference>
<keyword evidence="8" id="KW-1185">Reference proteome</keyword>
<keyword evidence="2" id="KW-0805">Transcription regulation</keyword>
<evidence type="ECO:0000313" key="7">
    <source>
        <dbReference type="EMBL" id="ARJ04997.1"/>
    </source>
</evidence>
<dbReference type="InterPro" id="IPR039538">
    <property type="entry name" value="BetI_C"/>
</dbReference>
<dbReference type="GO" id="GO:0003700">
    <property type="term" value="F:DNA-binding transcription factor activity"/>
    <property type="evidence" value="ECO:0007669"/>
    <property type="project" value="TreeGrafter"/>
</dbReference>
<dbReference type="PROSITE" id="PS50977">
    <property type="entry name" value="HTH_TETR_2"/>
    <property type="match status" value="1"/>
</dbReference>
<feature type="DNA-binding region" description="H-T-H motif" evidence="5">
    <location>
        <begin position="31"/>
        <end position="50"/>
    </location>
</feature>
<dbReference type="RefSeq" id="WP_085019135.1">
    <property type="nucleotide sequence ID" value="NZ_BMHD01000001.1"/>
</dbReference>
<reference evidence="7 8" key="1">
    <citation type="submission" date="2017-04" db="EMBL/GenBank/DDBJ databases">
        <authorList>
            <person name="Afonso C.L."/>
            <person name="Miller P.J."/>
            <person name="Scott M.A."/>
            <person name="Spackman E."/>
            <person name="Goraichik I."/>
            <person name="Dimitrov K.M."/>
            <person name="Suarez D.L."/>
            <person name="Swayne D.E."/>
        </authorList>
    </citation>
    <scope>NUCLEOTIDE SEQUENCE [LARGE SCALE GENOMIC DNA]</scope>
    <source>
        <strain evidence="8">XA(T)</strain>
    </source>
</reference>
<organism evidence="7 8">
    <name type="scientific">Cnuibacter physcomitrellae</name>
    <dbReference type="NCBI Taxonomy" id="1619308"/>
    <lineage>
        <taxon>Bacteria</taxon>
        <taxon>Bacillati</taxon>
        <taxon>Actinomycetota</taxon>
        <taxon>Actinomycetes</taxon>
        <taxon>Micrococcales</taxon>
        <taxon>Microbacteriaceae</taxon>
        <taxon>Cnuibacter</taxon>
    </lineage>
</organism>
<dbReference type="Pfam" id="PF00440">
    <property type="entry name" value="TetR_N"/>
    <property type="match status" value="1"/>
</dbReference>
<evidence type="ECO:0000256" key="2">
    <source>
        <dbReference type="ARBA" id="ARBA00023015"/>
    </source>
</evidence>
<evidence type="ECO:0000256" key="1">
    <source>
        <dbReference type="ARBA" id="ARBA00022491"/>
    </source>
</evidence>
<dbReference type="SUPFAM" id="SSF46689">
    <property type="entry name" value="Homeodomain-like"/>
    <property type="match status" value="1"/>
</dbReference>